<evidence type="ECO:0000256" key="3">
    <source>
        <dbReference type="ARBA" id="ARBA00022692"/>
    </source>
</evidence>
<evidence type="ECO:0000256" key="4">
    <source>
        <dbReference type="ARBA" id="ARBA00022989"/>
    </source>
</evidence>
<comment type="subcellular location">
    <subcellularLocation>
        <location evidence="1">Cell membrane</location>
        <topology evidence="1">Multi-pass membrane protein</topology>
    </subcellularLocation>
</comment>
<keyword evidence="5 7" id="KW-0472">Membrane</keyword>
<reference evidence="9" key="1">
    <citation type="journal article" date="2014" name="Int. J. Syst. Evol. Microbiol.">
        <title>Complete genome sequence of Corynebacterium casei LMG S-19264T (=DSM 44701T), isolated from a smear-ripened cheese.</title>
        <authorList>
            <consortium name="US DOE Joint Genome Institute (JGI-PGF)"/>
            <person name="Walter F."/>
            <person name="Albersmeier A."/>
            <person name="Kalinowski J."/>
            <person name="Ruckert C."/>
        </authorList>
    </citation>
    <scope>NUCLEOTIDE SEQUENCE</scope>
    <source>
        <strain evidence="9">CGMCC 1.15388</strain>
    </source>
</reference>
<feature type="domain" description="Cardiolipin synthase N-terminal" evidence="8">
    <location>
        <begin position="15"/>
        <end position="59"/>
    </location>
</feature>
<evidence type="ECO:0000259" key="8">
    <source>
        <dbReference type="Pfam" id="PF13396"/>
    </source>
</evidence>
<evidence type="ECO:0000256" key="2">
    <source>
        <dbReference type="ARBA" id="ARBA00022475"/>
    </source>
</evidence>
<reference evidence="9" key="2">
    <citation type="submission" date="2020-09" db="EMBL/GenBank/DDBJ databases">
        <authorList>
            <person name="Sun Q."/>
            <person name="Zhou Y."/>
        </authorList>
    </citation>
    <scope>NUCLEOTIDE SEQUENCE</scope>
    <source>
        <strain evidence="9">CGMCC 1.15388</strain>
    </source>
</reference>
<dbReference type="EMBL" id="BMIS01000010">
    <property type="protein sequence ID" value="GGE74295.1"/>
    <property type="molecule type" value="Genomic_DNA"/>
</dbReference>
<proteinExistence type="predicted"/>
<organism evidence="9 10">
    <name type="scientific">Nesterenkonia cremea</name>
    <dbReference type="NCBI Taxonomy" id="1882340"/>
    <lineage>
        <taxon>Bacteria</taxon>
        <taxon>Bacillati</taxon>
        <taxon>Actinomycetota</taxon>
        <taxon>Actinomycetes</taxon>
        <taxon>Micrococcales</taxon>
        <taxon>Micrococcaceae</taxon>
        <taxon>Nesterenkonia</taxon>
    </lineage>
</organism>
<dbReference type="AlphaFoldDB" id="A0A917EQT0"/>
<keyword evidence="4 7" id="KW-1133">Transmembrane helix</keyword>
<feature type="compositionally biased region" description="Basic and acidic residues" evidence="6">
    <location>
        <begin position="135"/>
        <end position="150"/>
    </location>
</feature>
<dbReference type="Proteomes" id="UP000633136">
    <property type="component" value="Unassembled WGS sequence"/>
</dbReference>
<protein>
    <recommendedName>
        <fullName evidence="8">Cardiolipin synthase N-terminal domain-containing protein</fullName>
    </recommendedName>
</protein>
<feature type="transmembrane region" description="Helical" evidence="7">
    <location>
        <begin position="39"/>
        <end position="57"/>
    </location>
</feature>
<name>A0A917EQT0_9MICC</name>
<dbReference type="InterPro" id="IPR027379">
    <property type="entry name" value="CLS_N"/>
</dbReference>
<evidence type="ECO:0000313" key="9">
    <source>
        <dbReference type="EMBL" id="GGE74295.1"/>
    </source>
</evidence>
<evidence type="ECO:0000256" key="7">
    <source>
        <dbReference type="SAM" id="Phobius"/>
    </source>
</evidence>
<feature type="compositionally biased region" description="Low complexity" evidence="6">
    <location>
        <begin position="114"/>
        <end position="134"/>
    </location>
</feature>
<evidence type="ECO:0000313" key="10">
    <source>
        <dbReference type="Proteomes" id="UP000633136"/>
    </source>
</evidence>
<gene>
    <name evidence="9" type="ORF">GCM10011401_21930</name>
</gene>
<feature type="region of interest" description="Disordered" evidence="6">
    <location>
        <begin position="64"/>
        <end position="165"/>
    </location>
</feature>
<comment type="caution">
    <text evidence="9">The sequence shown here is derived from an EMBL/GenBank/DDBJ whole genome shotgun (WGS) entry which is preliminary data.</text>
</comment>
<sequence>MLRILIPVGIVGLGLMIYSLVESIQTPRHRVRVMPKTAWIAVILLVPIIGAGLWLGFGRIREPRTRGNQVRSGPSAPDDDPEFLRKVEFERRQQQRREEEARKRAEQERKKRAQSQGQQSSDQSQQEPQQSQEGPEQKDSGEGSGEKPGDDVEGGTGSGSEDRPA</sequence>
<feature type="compositionally biased region" description="Basic and acidic residues" evidence="6">
    <location>
        <begin position="82"/>
        <end position="109"/>
    </location>
</feature>
<evidence type="ECO:0000256" key="5">
    <source>
        <dbReference type="ARBA" id="ARBA00023136"/>
    </source>
</evidence>
<keyword evidence="10" id="KW-1185">Reference proteome</keyword>
<keyword evidence="3 7" id="KW-0812">Transmembrane</keyword>
<evidence type="ECO:0000256" key="1">
    <source>
        <dbReference type="ARBA" id="ARBA00004651"/>
    </source>
</evidence>
<dbReference type="Pfam" id="PF13396">
    <property type="entry name" value="PLDc_N"/>
    <property type="match status" value="1"/>
</dbReference>
<dbReference type="GO" id="GO:0005886">
    <property type="term" value="C:plasma membrane"/>
    <property type="evidence" value="ECO:0007669"/>
    <property type="project" value="UniProtKB-SubCell"/>
</dbReference>
<evidence type="ECO:0000256" key="6">
    <source>
        <dbReference type="SAM" id="MobiDB-lite"/>
    </source>
</evidence>
<keyword evidence="2" id="KW-1003">Cell membrane</keyword>
<accession>A0A917EQT0</accession>